<reference evidence="1 2" key="1">
    <citation type="submission" date="2019-01" db="EMBL/GenBank/DDBJ databases">
        <title>Sequencing of cultivated peanut Arachis hypogaea provides insights into genome evolution and oil improvement.</title>
        <authorList>
            <person name="Chen X."/>
        </authorList>
    </citation>
    <scope>NUCLEOTIDE SEQUENCE [LARGE SCALE GENOMIC DNA]</scope>
    <source>
        <strain evidence="2">cv. Fuhuasheng</strain>
        <tissue evidence="1">Leaves</tissue>
    </source>
</reference>
<proteinExistence type="predicted"/>
<sequence length="90" mass="10227">MYHEHATAVAYAPEQKDCSCNAVGSRRHLESFLMIDEATVRRWLPYVARLEDMGGCSWGSAALSWLYRCMCHMASRHGVKLARPLQLLQS</sequence>
<dbReference type="AlphaFoldDB" id="A0A445B3X3"/>
<name>A0A445B3X3_ARAHY</name>
<protein>
    <recommendedName>
        <fullName evidence="3">Aminotransferase-like plant mobile domain-containing protein</fullName>
    </recommendedName>
</protein>
<comment type="caution">
    <text evidence="1">The sequence shown here is derived from an EMBL/GenBank/DDBJ whole genome shotgun (WGS) entry which is preliminary data.</text>
</comment>
<keyword evidence="2" id="KW-1185">Reference proteome</keyword>
<dbReference type="EMBL" id="SDMP01000010">
    <property type="protein sequence ID" value="RYR33326.1"/>
    <property type="molecule type" value="Genomic_DNA"/>
</dbReference>
<dbReference type="Proteomes" id="UP000289738">
    <property type="component" value="Chromosome A10"/>
</dbReference>
<accession>A0A445B3X3</accession>
<evidence type="ECO:0008006" key="3">
    <source>
        <dbReference type="Google" id="ProtNLM"/>
    </source>
</evidence>
<evidence type="ECO:0000313" key="2">
    <source>
        <dbReference type="Proteomes" id="UP000289738"/>
    </source>
</evidence>
<evidence type="ECO:0000313" key="1">
    <source>
        <dbReference type="EMBL" id="RYR33326.1"/>
    </source>
</evidence>
<organism evidence="1 2">
    <name type="scientific">Arachis hypogaea</name>
    <name type="common">Peanut</name>
    <dbReference type="NCBI Taxonomy" id="3818"/>
    <lineage>
        <taxon>Eukaryota</taxon>
        <taxon>Viridiplantae</taxon>
        <taxon>Streptophyta</taxon>
        <taxon>Embryophyta</taxon>
        <taxon>Tracheophyta</taxon>
        <taxon>Spermatophyta</taxon>
        <taxon>Magnoliopsida</taxon>
        <taxon>eudicotyledons</taxon>
        <taxon>Gunneridae</taxon>
        <taxon>Pentapetalae</taxon>
        <taxon>rosids</taxon>
        <taxon>fabids</taxon>
        <taxon>Fabales</taxon>
        <taxon>Fabaceae</taxon>
        <taxon>Papilionoideae</taxon>
        <taxon>50 kb inversion clade</taxon>
        <taxon>dalbergioids sensu lato</taxon>
        <taxon>Dalbergieae</taxon>
        <taxon>Pterocarpus clade</taxon>
        <taxon>Arachis</taxon>
    </lineage>
</organism>
<gene>
    <name evidence="1" type="ORF">Ahy_A10g047901</name>
</gene>